<accession>A0A934QUL3</accession>
<dbReference type="RefSeq" id="WP_200318903.1">
    <property type="nucleotide sequence ID" value="NZ_JAENJH010000003.1"/>
</dbReference>
<feature type="region of interest" description="Disordered" evidence="1">
    <location>
        <begin position="53"/>
        <end position="83"/>
    </location>
</feature>
<protein>
    <submittedName>
        <fullName evidence="2">Uncharacterized protein</fullName>
    </submittedName>
</protein>
<organism evidence="2 3">
    <name type="scientific">Prauserella cavernicola</name>
    <dbReference type="NCBI Taxonomy" id="2800127"/>
    <lineage>
        <taxon>Bacteria</taxon>
        <taxon>Bacillati</taxon>
        <taxon>Actinomycetota</taxon>
        <taxon>Actinomycetes</taxon>
        <taxon>Pseudonocardiales</taxon>
        <taxon>Pseudonocardiaceae</taxon>
        <taxon>Prauserella</taxon>
    </lineage>
</organism>
<keyword evidence="3" id="KW-1185">Reference proteome</keyword>
<evidence type="ECO:0000313" key="3">
    <source>
        <dbReference type="Proteomes" id="UP000635245"/>
    </source>
</evidence>
<evidence type="ECO:0000256" key="1">
    <source>
        <dbReference type="SAM" id="MobiDB-lite"/>
    </source>
</evidence>
<gene>
    <name evidence="2" type="ORF">JHE00_16320</name>
</gene>
<dbReference type="AlphaFoldDB" id="A0A934QUL3"/>
<evidence type="ECO:0000313" key="2">
    <source>
        <dbReference type="EMBL" id="MBK1785899.1"/>
    </source>
</evidence>
<dbReference type="Proteomes" id="UP000635245">
    <property type="component" value="Unassembled WGS sequence"/>
</dbReference>
<reference evidence="2" key="1">
    <citation type="submission" date="2020-12" db="EMBL/GenBank/DDBJ databases">
        <title>Prauserella sp. ASG 168, a novel actinomycete isolated from cave rock.</title>
        <authorList>
            <person name="Suriyachadkun C."/>
        </authorList>
    </citation>
    <scope>NUCLEOTIDE SEQUENCE</scope>
    <source>
        <strain evidence="2">ASG 168</strain>
    </source>
</reference>
<sequence>MDEQTRVMVAALAELSEDLPGAIDALRRGALPVPGQHRFAALLIELGDKLDDHADGQARAGNGSPGGPGPSFGEAAPRDRGDR</sequence>
<name>A0A934QUL3_9PSEU</name>
<comment type="caution">
    <text evidence="2">The sequence shown here is derived from an EMBL/GenBank/DDBJ whole genome shotgun (WGS) entry which is preliminary data.</text>
</comment>
<dbReference type="EMBL" id="JAENJH010000003">
    <property type="protein sequence ID" value="MBK1785899.1"/>
    <property type="molecule type" value="Genomic_DNA"/>
</dbReference>
<proteinExistence type="predicted"/>